<feature type="compositionally biased region" description="Polar residues" evidence="1">
    <location>
        <begin position="8"/>
        <end position="18"/>
    </location>
</feature>
<dbReference type="Proteomes" id="UP000817658">
    <property type="component" value="Chromosome 1"/>
</dbReference>
<dbReference type="EMBL" id="AP002953">
    <property type="protein sequence ID" value="BAD44985.1"/>
    <property type="molecule type" value="Genomic_DNA"/>
</dbReference>
<gene>
    <name evidence="2" type="primary">P0426D06.31</name>
</gene>
<sequence>MGKFGSRFKTQNKTSLADTPTPRLSCRSSSHDAASPLSLTRLLLCTEEYEGFSGRREVWRAPHLALPSPPPLE</sequence>
<protein>
    <submittedName>
        <fullName evidence="2">Uncharacterized protein</fullName>
    </submittedName>
</protein>
<evidence type="ECO:0000256" key="1">
    <source>
        <dbReference type="SAM" id="MobiDB-lite"/>
    </source>
</evidence>
<organism evidence="2">
    <name type="scientific">Oryza sativa subsp. japonica</name>
    <name type="common">Rice</name>
    <dbReference type="NCBI Taxonomy" id="39947"/>
    <lineage>
        <taxon>Eukaryota</taxon>
        <taxon>Viridiplantae</taxon>
        <taxon>Streptophyta</taxon>
        <taxon>Embryophyta</taxon>
        <taxon>Tracheophyta</taxon>
        <taxon>Spermatophyta</taxon>
        <taxon>Magnoliopsida</taxon>
        <taxon>Liliopsida</taxon>
        <taxon>Poales</taxon>
        <taxon>Poaceae</taxon>
        <taxon>BOP clade</taxon>
        <taxon>Oryzoideae</taxon>
        <taxon>Oryzeae</taxon>
        <taxon>Oryzinae</taxon>
        <taxon>Oryza</taxon>
        <taxon>Oryza sativa</taxon>
    </lineage>
</organism>
<accession>Q657N2</accession>
<evidence type="ECO:0000313" key="2">
    <source>
        <dbReference type="EMBL" id="BAD44985.1"/>
    </source>
</evidence>
<dbReference type="AlphaFoldDB" id="Q657N2"/>
<reference evidence="2" key="1">
    <citation type="journal article" date="2002" name="Nature">
        <title>The genome sequence and structure of rice chromosome 1.</title>
        <authorList>
            <person name="Sasaki T."/>
            <person name="Matsumoto T."/>
            <person name="Yamamoto K."/>
            <person name="Sakata K."/>
            <person name="Baba T."/>
            <person name="Katayose Y."/>
            <person name="Wu J."/>
            <person name="Niimura Y."/>
            <person name="Cheng Z."/>
            <person name="Nagamura Y."/>
            <person name="Antonio B.A."/>
            <person name="Kanamori H."/>
            <person name="Hosokawa S."/>
            <person name="Masukawa M."/>
            <person name="Arikawa K."/>
            <person name="Chiden Y."/>
            <person name="Hayashi M."/>
            <person name="Okamoto M."/>
            <person name="Ando T."/>
            <person name="Aoki H."/>
            <person name="Arita K."/>
            <person name="Hamada M."/>
            <person name="Harada C."/>
            <person name="Hijishita S."/>
            <person name="Honda M."/>
            <person name="Ichikawa Y."/>
            <person name="Idonuma A."/>
            <person name="Iijima M."/>
            <person name="Ikeda M."/>
            <person name="Ikeno M."/>
            <person name="Itoh S."/>
            <person name="Itoh T."/>
            <person name="Itoh Y."/>
            <person name="Itoh Y."/>
            <person name="Iwabuchi A."/>
            <person name="Kamiya K."/>
            <person name="Karasawa W."/>
            <person name="Katagiri S."/>
            <person name="Kikuta A."/>
            <person name="Kobayashi N."/>
            <person name="Kono I."/>
            <person name="Machita K."/>
            <person name="Maehara T."/>
            <person name="Mizuno H."/>
            <person name="Mizubayashi T."/>
            <person name="Mukai Y."/>
            <person name="Nagasaki H."/>
            <person name="Nakashima M."/>
            <person name="Nakama Y."/>
            <person name="Nakamichi Y."/>
            <person name="Nakamura M."/>
            <person name="Namiki N."/>
            <person name="Negishi M."/>
            <person name="Ohta I."/>
            <person name="Ono N."/>
            <person name="Saji S."/>
            <person name="Sakai K."/>
            <person name="Shibata M."/>
            <person name="Shimokawa T."/>
            <person name="Shomura A."/>
            <person name="Song J."/>
            <person name="Takazaki Y."/>
            <person name="Terasawa K."/>
            <person name="Tsuji K."/>
            <person name="Waki K."/>
            <person name="Yamagata H."/>
            <person name="Yamane H."/>
            <person name="Yoshiki S."/>
            <person name="Yoshihara R."/>
            <person name="Yukawa K."/>
            <person name="Zhong H."/>
            <person name="Iwama H."/>
            <person name="Endo T."/>
            <person name="Ito H."/>
            <person name="Hahn J.H."/>
            <person name="Kim H.I."/>
            <person name="Eun M.Y."/>
            <person name="Yano M."/>
            <person name="Jiang J."/>
            <person name="Gojobori T."/>
        </authorList>
    </citation>
    <scope>NUCLEOTIDE SEQUENCE [LARGE SCALE GENOMIC DNA]</scope>
</reference>
<feature type="region of interest" description="Disordered" evidence="1">
    <location>
        <begin position="1"/>
        <end position="34"/>
    </location>
</feature>
<name>Q657N2_ORYSJ</name>
<proteinExistence type="predicted"/>